<keyword evidence="1" id="KW-0472">Membrane</keyword>
<accession>A0A0M3JZL2</accession>
<dbReference type="WBParaSite" id="ASIM_0001395301-mRNA-1">
    <property type="protein sequence ID" value="ASIM_0001395301-mRNA-1"/>
    <property type="gene ID" value="ASIM_0001395301"/>
</dbReference>
<feature type="transmembrane region" description="Helical" evidence="1">
    <location>
        <begin position="65"/>
        <end position="88"/>
    </location>
</feature>
<reference evidence="2 3" key="2">
    <citation type="submission" date="2018-11" db="EMBL/GenBank/DDBJ databases">
        <authorList>
            <consortium name="Pathogen Informatics"/>
        </authorList>
    </citation>
    <scope>NUCLEOTIDE SEQUENCE [LARGE SCALE GENOMIC DNA]</scope>
</reference>
<feature type="transmembrane region" description="Helical" evidence="1">
    <location>
        <begin position="136"/>
        <end position="154"/>
    </location>
</feature>
<protein>
    <submittedName>
        <fullName evidence="4">Palmitoyltransferase (inferred by orthology to a C. elegans protein)</fullName>
    </submittedName>
</protein>
<organism evidence="4">
    <name type="scientific">Anisakis simplex</name>
    <name type="common">Herring worm</name>
    <dbReference type="NCBI Taxonomy" id="6269"/>
    <lineage>
        <taxon>Eukaryota</taxon>
        <taxon>Metazoa</taxon>
        <taxon>Ecdysozoa</taxon>
        <taxon>Nematoda</taxon>
        <taxon>Chromadorea</taxon>
        <taxon>Rhabditida</taxon>
        <taxon>Spirurina</taxon>
        <taxon>Ascaridomorpha</taxon>
        <taxon>Ascaridoidea</taxon>
        <taxon>Anisakidae</taxon>
        <taxon>Anisakis</taxon>
        <taxon>Anisakis simplex complex</taxon>
    </lineage>
</organism>
<name>A0A0M3JZL2_ANISI</name>
<sequence>MWKSFKGFIKTFVDIVNDEREVNVDNWRRRNGWTWPPSVLQMLSWIALGFLIPISAILVAPLHPVFAPLFVILFAIWIIALIIVITSIDPAIRTLRPGTKPARFDRSKHLHVIENLYCNICLITVLFLLLVSSASLTAFTMASVLTVLPIYFLISGADIRKSGGMLLPTTWWQGLCAVVVFTDSTFNLCADIVLQGNKEQLRTG</sequence>
<dbReference type="EMBL" id="UYRR01031377">
    <property type="protein sequence ID" value="VDK49572.1"/>
    <property type="molecule type" value="Genomic_DNA"/>
</dbReference>
<keyword evidence="1" id="KW-1133">Transmembrane helix</keyword>
<evidence type="ECO:0000256" key="1">
    <source>
        <dbReference type="SAM" id="Phobius"/>
    </source>
</evidence>
<evidence type="ECO:0000313" key="4">
    <source>
        <dbReference type="WBParaSite" id="ASIM_0001395301-mRNA-1"/>
    </source>
</evidence>
<reference evidence="4" key="1">
    <citation type="submission" date="2017-02" db="UniProtKB">
        <authorList>
            <consortium name="WormBaseParasite"/>
        </authorList>
    </citation>
    <scope>IDENTIFICATION</scope>
</reference>
<feature type="transmembrane region" description="Helical" evidence="1">
    <location>
        <begin position="38"/>
        <end position="59"/>
    </location>
</feature>
<keyword evidence="1" id="KW-0812">Transmembrane</keyword>
<evidence type="ECO:0000313" key="2">
    <source>
        <dbReference type="EMBL" id="VDK49572.1"/>
    </source>
</evidence>
<gene>
    <name evidence="2" type="ORF">ASIM_LOCUS13381</name>
</gene>
<evidence type="ECO:0000313" key="3">
    <source>
        <dbReference type="Proteomes" id="UP000267096"/>
    </source>
</evidence>
<dbReference type="AlphaFoldDB" id="A0A0M3JZL2"/>
<dbReference type="OrthoDB" id="331948at2759"/>
<keyword evidence="3" id="KW-1185">Reference proteome</keyword>
<proteinExistence type="predicted"/>
<feature type="transmembrane region" description="Helical" evidence="1">
    <location>
        <begin position="109"/>
        <end position="130"/>
    </location>
</feature>
<dbReference type="Proteomes" id="UP000267096">
    <property type="component" value="Unassembled WGS sequence"/>
</dbReference>